<accession>A0A9R0XUT7</accession>
<name>A0A9R0XUT7_TRITD</name>
<proteinExistence type="predicted"/>
<evidence type="ECO:0000313" key="3">
    <source>
        <dbReference type="Proteomes" id="UP000324705"/>
    </source>
</evidence>
<keyword evidence="3" id="KW-1185">Reference proteome</keyword>
<feature type="domain" description="F-box" evidence="1">
    <location>
        <begin position="34"/>
        <end position="78"/>
    </location>
</feature>
<gene>
    <name evidence="2" type="ORF">TRITD_6Av1G023670</name>
</gene>
<dbReference type="Gene3D" id="1.20.1280.50">
    <property type="match status" value="1"/>
</dbReference>
<sequence>MAIAMPPLPRASQRIRYSKKKGAPPERDWAELRPDLISLILHRLDQAELLVGGVAGVCRSWRRAAREQPELWPRVDLREGLWYVPPFRPKISIESMVRKALRLGAGQTEAFLSDGVDNHTLLLLAQRAPSLKSLHLITCSVSNLGFAKAIKMLPLLEELEISRPTYCNTREMVELVAGICLELKHFRLVMHGLEGRRTSARVASLVARMHKLRSLHLVRLKLDNEELGTILDNCHDLEYLDMRECSLVDMDNMDDSPRVKLAQINMDNHEYSSDQQVDYEYKIRSIHYELNYRELRDGSLSYYPDYNDSYEEYCYYIGSGDGIDDADLEQYEKILDVKIMRRYLS</sequence>
<evidence type="ECO:0000259" key="1">
    <source>
        <dbReference type="Pfam" id="PF12937"/>
    </source>
</evidence>
<reference evidence="2 3" key="1">
    <citation type="submission" date="2017-09" db="EMBL/GenBank/DDBJ databases">
        <authorList>
            <consortium name="International Durum Wheat Genome Sequencing Consortium (IDWGSC)"/>
            <person name="Milanesi L."/>
        </authorList>
    </citation>
    <scope>NUCLEOTIDE SEQUENCE [LARGE SCALE GENOMIC DNA]</scope>
    <source>
        <strain evidence="3">cv. Svevo</strain>
    </source>
</reference>
<dbReference type="PANTHER" id="PTHR38926">
    <property type="entry name" value="F-BOX DOMAIN CONTAINING PROTEIN, EXPRESSED"/>
    <property type="match status" value="1"/>
</dbReference>
<dbReference type="SUPFAM" id="SSF81383">
    <property type="entry name" value="F-box domain"/>
    <property type="match status" value="1"/>
</dbReference>
<dbReference type="Gramene" id="TRITD6Av1G023670.1">
    <property type="protein sequence ID" value="TRITD6Av1G023670.1"/>
    <property type="gene ID" value="TRITD6Av1G023670"/>
</dbReference>
<protein>
    <recommendedName>
        <fullName evidence="1">F-box domain-containing protein</fullName>
    </recommendedName>
</protein>
<dbReference type="SUPFAM" id="SSF52047">
    <property type="entry name" value="RNI-like"/>
    <property type="match status" value="1"/>
</dbReference>
<dbReference type="Gene3D" id="3.80.10.10">
    <property type="entry name" value="Ribonuclease Inhibitor"/>
    <property type="match status" value="1"/>
</dbReference>
<dbReference type="Proteomes" id="UP000324705">
    <property type="component" value="Chromosome 6A"/>
</dbReference>
<dbReference type="InterPro" id="IPR001810">
    <property type="entry name" value="F-box_dom"/>
</dbReference>
<dbReference type="PANTHER" id="PTHR38926:SF43">
    <property type="entry name" value="F-BOX DOMAIN-CONTAINING PROTEIN"/>
    <property type="match status" value="1"/>
</dbReference>
<dbReference type="Pfam" id="PF12937">
    <property type="entry name" value="F-box-like"/>
    <property type="match status" value="1"/>
</dbReference>
<dbReference type="OMA" id="YCNTREM"/>
<dbReference type="InterPro" id="IPR032675">
    <property type="entry name" value="LRR_dom_sf"/>
</dbReference>
<dbReference type="AlphaFoldDB" id="A0A9R0XUT7"/>
<dbReference type="InterPro" id="IPR036047">
    <property type="entry name" value="F-box-like_dom_sf"/>
</dbReference>
<evidence type="ECO:0000313" key="2">
    <source>
        <dbReference type="EMBL" id="VAI43009.1"/>
    </source>
</evidence>
<dbReference type="EMBL" id="LT934121">
    <property type="protein sequence ID" value="VAI43009.1"/>
    <property type="molecule type" value="Genomic_DNA"/>
</dbReference>
<organism evidence="2 3">
    <name type="scientific">Triticum turgidum subsp. durum</name>
    <name type="common">Durum wheat</name>
    <name type="synonym">Triticum durum</name>
    <dbReference type="NCBI Taxonomy" id="4567"/>
    <lineage>
        <taxon>Eukaryota</taxon>
        <taxon>Viridiplantae</taxon>
        <taxon>Streptophyta</taxon>
        <taxon>Embryophyta</taxon>
        <taxon>Tracheophyta</taxon>
        <taxon>Spermatophyta</taxon>
        <taxon>Magnoliopsida</taxon>
        <taxon>Liliopsida</taxon>
        <taxon>Poales</taxon>
        <taxon>Poaceae</taxon>
        <taxon>BOP clade</taxon>
        <taxon>Pooideae</taxon>
        <taxon>Triticodae</taxon>
        <taxon>Triticeae</taxon>
        <taxon>Triticinae</taxon>
        <taxon>Triticum</taxon>
    </lineage>
</organism>